<gene>
    <name evidence="4" type="ORF">GSOID_T00024595001</name>
</gene>
<dbReference type="Proteomes" id="UP000011014">
    <property type="component" value="Unassembled WGS sequence"/>
</dbReference>
<feature type="region of interest" description="Disordered" evidence="2">
    <location>
        <begin position="1"/>
        <end position="25"/>
    </location>
</feature>
<proteinExistence type="inferred from homology"/>
<reference evidence="4" key="1">
    <citation type="journal article" date="2010" name="Science">
        <title>Plasticity of animal genome architecture unmasked by rapid evolution of a pelagic tunicate.</title>
        <authorList>
            <person name="Denoeud F."/>
            <person name="Henriet S."/>
            <person name="Mungpakdee S."/>
            <person name="Aury J.M."/>
            <person name="Da Silva C."/>
            <person name="Brinkmann H."/>
            <person name="Mikhaleva J."/>
            <person name="Olsen L.C."/>
            <person name="Jubin C."/>
            <person name="Canestro C."/>
            <person name="Bouquet J.M."/>
            <person name="Danks G."/>
            <person name="Poulain J."/>
            <person name="Campsteijn C."/>
            <person name="Adamski M."/>
            <person name="Cross I."/>
            <person name="Yadetie F."/>
            <person name="Muffato M."/>
            <person name="Louis A."/>
            <person name="Butcher S."/>
            <person name="Tsagkogeorga G."/>
            <person name="Konrad A."/>
            <person name="Singh S."/>
            <person name="Jensen M.F."/>
            <person name="Cong E.H."/>
            <person name="Eikeseth-Otteraa H."/>
            <person name="Noel B."/>
            <person name="Anthouard V."/>
            <person name="Porcel B.M."/>
            <person name="Kachouri-Lafond R."/>
            <person name="Nishino A."/>
            <person name="Ugolini M."/>
            <person name="Chourrout P."/>
            <person name="Nishida H."/>
            <person name="Aasland R."/>
            <person name="Huzurbazar S."/>
            <person name="Westhof E."/>
            <person name="Delsuc F."/>
            <person name="Lehrach H."/>
            <person name="Reinhardt R."/>
            <person name="Weissenbach J."/>
            <person name="Roy S.W."/>
            <person name="Artiguenave F."/>
            <person name="Postlethwait J.H."/>
            <person name="Manak J.R."/>
            <person name="Thompson E.M."/>
            <person name="Jaillon O."/>
            <person name="Du Pasquier L."/>
            <person name="Boudinot P."/>
            <person name="Liberles D.A."/>
            <person name="Volff J.N."/>
            <person name="Philippe H."/>
            <person name="Lenhard B."/>
            <person name="Roest Crollius H."/>
            <person name="Wincker P."/>
            <person name="Chourrout D."/>
        </authorList>
    </citation>
    <scope>NUCLEOTIDE SEQUENCE [LARGE SCALE GENOMIC DNA]</scope>
</reference>
<keyword evidence="3" id="KW-1133">Transmembrane helix</keyword>
<name>E4YGE4_OIKDI</name>
<accession>E4YGE4</accession>
<dbReference type="PANTHER" id="PTHR15907">
    <property type="entry name" value="DUF614 FAMILY PROTEIN-RELATED"/>
    <property type="match status" value="1"/>
</dbReference>
<dbReference type="InterPro" id="IPR006461">
    <property type="entry name" value="PLAC_motif_containing"/>
</dbReference>
<dbReference type="EMBL" id="FN654521">
    <property type="protein sequence ID" value="CBY34568.1"/>
    <property type="molecule type" value="Genomic_DNA"/>
</dbReference>
<evidence type="ECO:0000313" key="4">
    <source>
        <dbReference type="EMBL" id="CBY34568.1"/>
    </source>
</evidence>
<keyword evidence="3" id="KW-0812">Transmembrane</keyword>
<comment type="similarity">
    <text evidence="1">Belongs to the cornifelin family.</text>
</comment>
<evidence type="ECO:0000256" key="1">
    <source>
        <dbReference type="ARBA" id="ARBA00009024"/>
    </source>
</evidence>
<dbReference type="AlphaFoldDB" id="E4YGE4"/>
<sequence>MRESEEYHSYPSQENVVKQQPEQRKPKINPYAQKVILGQWQAELTGCKPCCGHRPLNCCLHCWFPCFGVADVAEKYGHGWFMSFAIGWASAFSPCATCFICCLRTEVREKHGILGGCFYDFCAACWCQPCVISQMQTQAKLNEQ</sequence>
<keyword evidence="3" id="KW-0472">Membrane</keyword>
<protein>
    <submittedName>
        <fullName evidence="4">Uncharacterized protein</fullName>
    </submittedName>
</protein>
<organism evidence="4">
    <name type="scientific">Oikopleura dioica</name>
    <name type="common">Tunicate</name>
    <dbReference type="NCBI Taxonomy" id="34765"/>
    <lineage>
        <taxon>Eukaryota</taxon>
        <taxon>Metazoa</taxon>
        <taxon>Chordata</taxon>
        <taxon>Tunicata</taxon>
        <taxon>Appendicularia</taxon>
        <taxon>Copelata</taxon>
        <taxon>Oikopleuridae</taxon>
        <taxon>Oikopleura</taxon>
    </lineage>
</organism>
<feature type="compositionally biased region" description="Polar residues" evidence="2">
    <location>
        <begin position="10"/>
        <end position="20"/>
    </location>
</feature>
<evidence type="ECO:0000256" key="3">
    <source>
        <dbReference type="SAM" id="Phobius"/>
    </source>
</evidence>
<evidence type="ECO:0000256" key="2">
    <source>
        <dbReference type="SAM" id="MobiDB-lite"/>
    </source>
</evidence>
<feature type="transmembrane region" description="Helical" evidence="3">
    <location>
        <begin position="80"/>
        <end position="103"/>
    </location>
</feature>
<dbReference type="Pfam" id="PF04749">
    <property type="entry name" value="PLAC8"/>
    <property type="match status" value="1"/>
</dbReference>